<evidence type="ECO:0000313" key="2">
    <source>
        <dbReference type="Proteomes" id="UP000009249"/>
    </source>
</evidence>
<dbReference type="Proteomes" id="UP000009249">
    <property type="component" value="Segment"/>
</dbReference>
<reference evidence="1" key="4">
    <citation type="journal article" date="1998" name="J. Gen. Virol.">
        <title>Identification and characterization of the Cydia pomonella granulovirus cathepsin and chitinase genes.</title>
        <authorList>
            <person name="Kang W."/>
            <person name="Tristem M."/>
            <person name="Maeda S."/>
            <person name="Crook N.E."/>
            <person name="O'Reilly D.R."/>
        </authorList>
    </citation>
    <scope>NUCLEOTIDE SEQUENCE [LARGE SCALE GENOMIC DNA]</scope>
    <source>
        <strain evidence="1">Mexican 1</strain>
    </source>
</reference>
<sequence>MRAIVHCCSPHLINNPMSLCQADRYSLSDHIKSTNNKPNPTVIRDAINSIPEHLLYHDAVKLLMFKTLKQLWCSRNVHNYELLERFVSVLNGDLPQFVELYKNATSNTKINISKTINVVDNINTNNNNILLFEPPFYTPTTPLVFTWLQKERYLHDTDHHPPLTAFINAMGQYCVSTQRERLEQIATLVFHPAVLNGKLTFYRTLRTTLQTHQFLDAPARDMTFATASPSCAHCLYNKYVTLHSSIDILERDLPPPRINHPPQSLYPSLPPHHPDYNLINAFCQRVFQRLNKKQIDGCVQYSRDDD</sequence>
<reference evidence="1" key="3">
    <citation type="journal article" date="1997" name="Virus Genes">
        <title>Complete sequence and transposon mutagenesis of the BamHI J fragment of Cydia pomonella granulosis virus.</title>
        <authorList>
            <person name="Kang W."/>
            <person name="Crook N.E."/>
            <person name="Winstanley D."/>
            <person name="O'Reilly D.R."/>
        </authorList>
    </citation>
    <scope>NUCLEOTIDE SEQUENCE [LARGE SCALE GENOMIC DNA]</scope>
    <source>
        <strain evidence="1">Mexican 1</strain>
    </source>
</reference>
<organismHost>
    <name type="scientific">Cydia pomonella</name>
    <name type="common">Codling moth</name>
    <dbReference type="NCBI Taxonomy" id="82600"/>
</organismHost>
<name>Q91EX3_GVCPM</name>
<dbReference type="GeneID" id="921471"/>
<dbReference type="RefSeq" id="NP_148866.1">
    <property type="nucleotide sequence ID" value="NC_002816.1"/>
</dbReference>
<gene>
    <name evidence="1" type="primary">orf82</name>
</gene>
<accession>Q91EX3</accession>
<proteinExistence type="predicted"/>
<dbReference type="EMBL" id="U53466">
    <property type="protein sequence ID" value="AAK70742.1"/>
    <property type="molecule type" value="Genomic_DNA"/>
</dbReference>
<keyword evidence="2" id="KW-1185">Reference proteome</keyword>
<organism evidence="1">
    <name type="scientific">Cydia pomonella granulosis virus (isolate Mexico/1963)</name>
    <name type="common">CpGV</name>
    <name type="synonym">Cydia pomonella granulovirus</name>
    <dbReference type="NCBI Taxonomy" id="654905"/>
    <lineage>
        <taxon>Viruses</taxon>
        <taxon>Viruses incertae sedis</taxon>
        <taxon>Naldaviricetes</taxon>
        <taxon>Lefavirales</taxon>
        <taxon>Baculoviridae</taxon>
        <taxon>Betabaculovirus</taxon>
        <taxon>Betabaculovirus cypomonellae</taxon>
    </lineage>
</organism>
<evidence type="ECO:0000313" key="1">
    <source>
        <dbReference type="EMBL" id="AAK70742.1"/>
    </source>
</evidence>
<protein>
    <submittedName>
        <fullName evidence="1">ORF82 similar to XcGV ORF90</fullName>
    </submittedName>
</protein>
<reference evidence="1" key="2">
    <citation type="journal article" date="1996" name="Virology">
        <title>Characterization of a highly conserved baculovirus structural protein that is specific for occlusion-derived virions.</title>
        <authorList>
            <person name="Theilmann D.A."/>
            <person name="Chantler J.K."/>
            <person name="Stweart S."/>
            <person name="Flipsen H.T."/>
            <person name="Vlak J.M."/>
            <person name="Crook N.E."/>
        </authorList>
    </citation>
    <scope>NUCLEOTIDE SEQUENCE [LARGE SCALE GENOMIC DNA]</scope>
    <source>
        <strain evidence="1">Mexican 1</strain>
    </source>
</reference>
<reference evidence="1" key="1">
    <citation type="journal article" date="1993" name="J. Virol.">
        <title>An apoptosis-inhibiting baculovirus gene with a zinc finger-like motif.</title>
        <authorList>
            <person name="Crook N.E."/>
            <person name="Clem R.J."/>
            <person name="Miller L.K."/>
        </authorList>
    </citation>
    <scope>NUCLEOTIDE SEQUENCE [LARGE SCALE GENOMIC DNA]</scope>
    <source>
        <strain evidence="1">Mexican 1</strain>
    </source>
</reference>
<dbReference type="KEGG" id="vg:921471"/>
<reference evidence="1" key="5">
    <citation type="journal article" date="2001" name="J. Gen. Virol.">
        <title>The complete sequence of the Cydia pomonella granulovirus genome.</title>
        <authorList>
            <person name="Luque T."/>
            <person name="Finch R."/>
            <person name="Crook N."/>
            <person name="O'Reilly D.R."/>
            <person name="Winstanley D."/>
        </authorList>
    </citation>
    <scope>NUCLEOTIDE SEQUENCE [LARGE SCALE GENOMIC DNA]</scope>
    <source>
        <strain evidence="1">Mexican 1</strain>
    </source>
</reference>